<evidence type="ECO:0000256" key="6">
    <source>
        <dbReference type="RuleBase" id="RU003925"/>
    </source>
</evidence>
<keyword evidence="5" id="KW-0460">Magnesium</keyword>
<dbReference type="EMBL" id="SNRW01022436">
    <property type="protein sequence ID" value="KAA6363821.1"/>
    <property type="molecule type" value="Genomic_DNA"/>
</dbReference>
<comment type="similarity">
    <text evidence="1 6">Belongs to the small GTPase superfamily. Arf family.</text>
</comment>
<gene>
    <name evidence="7" type="ORF">EZS28_040652</name>
</gene>
<feature type="binding site" evidence="4">
    <location>
        <begin position="15"/>
        <end position="22"/>
    </location>
    <ligand>
        <name>GTP</name>
        <dbReference type="ChEBI" id="CHEBI:37565"/>
    </ligand>
</feature>
<organism evidence="7 8">
    <name type="scientific">Streblomastix strix</name>
    <dbReference type="NCBI Taxonomy" id="222440"/>
    <lineage>
        <taxon>Eukaryota</taxon>
        <taxon>Metamonada</taxon>
        <taxon>Preaxostyla</taxon>
        <taxon>Oxymonadida</taxon>
        <taxon>Streblomastigidae</taxon>
        <taxon>Streblomastix</taxon>
    </lineage>
</organism>
<dbReference type="PRINTS" id="PR00328">
    <property type="entry name" value="SAR1GTPBP"/>
</dbReference>
<name>A0A5J4U1G6_9EUKA</name>
<sequence length="171" mass="18840">MGGQSSRPLNVLVVGLDNSGKSTIVNRMKTTQTTGEIPPTPGFQVEKFKKGHVDFTMFDMSGAGKYRNLWEFYYRNCQAVIFVADSSDKIRMCVAKNELDTMLTSQDLKPVPLLVFANKMDLPGALNYIQVSEALGLSAITDRPWNIIASNALEGSGLDEGVDWISTRTIN</sequence>
<evidence type="ECO:0000256" key="3">
    <source>
        <dbReference type="ARBA" id="ARBA00023134"/>
    </source>
</evidence>
<evidence type="ECO:0000313" key="8">
    <source>
        <dbReference type="Proteomes" id="UP000324800"/>
    </source>
</evidence>
<reference evidence="7 8" key="1">
    <citation type="submission" date="2019-03" db="EMBL/GenBank/DDBJ databases">
        <title>Single cell metagenomics reveals metabolic interactions within the superorganism composed of flagellate Streblomastix strix and complex community of Bacteroidetes bacteria on its surface.</title>
        <authorList>
            <person name="Treitli S.C."/>
            <person name="Kolisko M."/>
            <person name="Husnik F."/>
            <person name="Keeling P."/>
            <person name="Hampl V."/>
        </authorList>
    </citation>
    <scope>NUCLEOTIDE SEQUENCE [LARGE SCALE GENOMIC DNA]</scope>
    <source>
        <strain evidence="7">ST1C</strain>
    </source>
</reference>
<evidence type="ECO:0000256" key="2">
    <source>
        <dbReference type="ARBA" id="ARBA00022741"/>
    </source>
</evidence>
<feature type="binding site" evidence="5">
    <location>
        <position position="40"/>
    </location>
    <ligand>
        <name>Mg(2+)</name>
        <dbReference type="ChEBI" id="CHEBI:18420"/>
    </ligand>
</feature>
<comment type="caution">
    <text evidence="7">The sequence shown here is derived from an EMBL/GenBank/DDBJ whole genome shotgun (WGS) entry which is preliminary data.</text>
</comment>
<evidence type="ECO:0000256" key="5">
    <source>
        <dbReference type="PIRSR" id="PIRSR606689-2"/>
    </source>
</evidence>
<keyword evidence="2 4" id="KW-0547">Nucleotide-binding</keyword>
<evidence type="ECO:0000313" key="7">
    <source>
        <dbReference type="EMBL" id="KAA6363821.1"/>
    </source>
</evidence>
<evidence type="ECO:0008006" key="9">
    <source>
        <dbReference type="Google" id="ProtNLM"/>
    </source>
</evidence>
<dbReference type="SMART" id="SM00178">
    <property type="entry name" value="SAR"/>
    <property type="match status" value="1"/>
</dbReference>
<dbReference type="Pfam" id="PF00025">
    <property type="entry name" value="Arf"/>
    <property type="match status" value="1"/>
</dbReference>
<dbReference type="Gene3D" id="3.40.50.300">
    <property type="entry name" value="P-loop containing nucleotide triphosphate hydrolases"/>
    <property type="match status" value="1"/>
</dbReference>
<dbReference type="OrthoDB" id="2011769at2759"/>
<dbReference type="Proteomes" id="UP000324800">
    <property type="component" value="Unassembled WGS sequence"/>
</dbReference>
<dbReference type="InterPro" id="IPR006689">
    <property type="entry name" value="Small_GTPase_ARF/SAR"/>
</dbReference>
<evidence type="ECO:0000256" key="4">
    <source>
        <dbReference type="PIRSR" id="PIRSR606689-1"/>
    </source>
</evidence>
<dbReference type="InterPro" id="IPR024156">
    <property type="entry name" value="Small_GTPase_ARF"/>
</dbReference>
<dbReference type="AlphaFoldDB" id="A0A5J4U1G6"/>
<dbReference type="SUPFAM" id="SSF52540">
    <property type="entry name" value="P-loop containing nucleoside triphosphate hydrolases"/>
    <property type="match status" value="1"/>
</dbReference>
<dbReference type="GO" id="GO:0046872">
    <property type="term" value="F:metal ion binding"/>
    <property type="evidence" value="ECO:0007669"/>
    <property type="project" value="UniProtKB-KW"/>
</dbReference>
<evidence type="ECO:0000256" key="1">
    <source>
        <dbReference type="ARBA" id="ARBA00010290"/>
    </source>
</evidence>
<keyword evidence="3 4" id="KW-0342">GTP-binding</keyword>
<dbReference type="PANTHER" id="PTHR11711">
    <property type="entry name" value="ADP RIBOSYLATION FACTOR-RELATED"/>
    <property type="match status" value="1"/>
</dbReference>
<dbReference type="SMART" id="SM00177">
    <property type="entry name" value="ARF"/>
    <property type="match status" value="1"/>
</dbReference>
<keyword evidence="5" id="KW-0479">Metal-binding</keyword>
<dbReference type="GO" id="GO:0003924">
    <property type="term" value="F:GTPase activity"/>
    <property type="evidence" value="ECO:0007669"/>
    <property type="project" value="InterPro"/>
</dbReference>
<dbReference type="GO" id="GO:0005525">
    <property type="term" value="F:GTP binding"/>
    <property type="evidence" value="ECO:0007669"/>
    <property type="project" value="UniProtKB-KW"/>
</dbReference>
<proteinExistence type="inferred from homology"/>
<dbReference type="FunFam" id="3.40.50.300:FF:001166">
    <property type="entry name" value="ADP-ribosylation factor D"/>
    <property type="match status" value="1"/>
</dbReference>
<dbReference type="NCBIfam" id="TIGR00231">
    <property type="entry name" value="small_GTP"/>
    <property type="match status" value="1"/>
</dbReference>
<dbReference type="PROSITE" id="PS51417">
    <property type="entry name" value="ARF"/>
    <property type="match status" value="1"/>
</dbReference>
<feature type="binding site" evidence="4">
    <location>
        <begin position="118"/>
        <end position="121"/>
    </location>
    <ligand>
        <name>GTP</name>
        <dbReference type="ChEBI" id="CHEBI:37565"/>
    </ligand>
</feature>
<dbReference type="InterPro" id="IPR005225">
    <property type="entry name" value="Small_GTP-bd"/>
</dbReference>
<accession>A0A5J4U1G6</accession>
<protein>
    <recommendedName>
        <fullName evidence="9">ADP-ribosylation factor-like protein 6</fullName>
    </recommendedName>
</protein>
<feature type="binding site" evidence="5">
    <location>
        <position position="22"/>
    </location>
    <ligand>
        <name>Mg(2+)</name>
        <dbReference type="ChEBI" id="CHEBI:18420"/>
    </ligand>
</feature>
<feature type="binding site" evidence="4">
    <location>
        <position position="62"/>
    </location>
    <ligand>
        <name>GTP</name>
        <dbReference type="ChEBI" id="CHEBI:37565"/>
    </ligand>
</feature>
<dbReference type="InterPro" id="IPR027417">
    <property type="entry name" value="P-loop_NTPase"/>
</dbReference>